<reference evidence="3" key="1">
    <citation type="submission" date="2022-08" db="EMBL/GenBank/DDBJ databases">
        <title>Genomic Encyclopedia of Type Strains, Phase III (KMG-III): the genomes of soil and plant-associated and newly described type strains.</title>
        <authorList>
            <person name="Whitman W."/>
        </authorList>
    </citation>
    <scope>NUCLEOTIDE SEQUENCE</scope>
    <source>
        <strain evidence="3">HMT 1</strain>
    </source>
</reference>
<evidence type="ECO:0000313" key="3">
    <source>
        <dbReference type="EMBL" id="MCS3903265.1"/>
    </source>
</evidence>
<name>A0AAE3L193_9GAMM</name>
<feature type="transmembrane region" description="Helical" evidence="2">
    <location>
        <begin position="162"/>
        <end position="183"/>
    </location>
</feature>
<feature type="transmembrane region" description="Helical" evidence="2">
    <location>
        <begin position="81"/>
        <end position="102"/>
    </location>
</feature>
<accession>A0AAE3L193</accession>
<sequence length="195" mass="21301">MSYFLQALIFLVQTLFGLYLIALLLRFLMQLSRADFRNPIAGVLVQITNPVLRPLRQLIPGFSGIDWALVLLILAVQLAEIVIVTLLGGGVAPALPGLLLLAVGRVLQLVVYIYIVVILIEVILSWVNPHAHNAATVLVYSLSDPILRPARRMLPPMGGLDLSPLIVLIVLNLLLIVLVAPILDNAYSLLGQRLP</sequence>
<evidence type="ECO:0000313" key="4">
    <source>
        <dbReference type="Proteomes" id="UP001204445"/>
    </source>
</evidence>
<dbReference type="Proteomes" id="UP001204445">
    <property type="component" value="Unassembled WGS sequence"/>
</dbReference>
<dbReference type="RefSeq" id="WP_259054905.1">
    <property type="nucleotide sequence ID" value="NZ_JANUCT010000007.1"/>
</dbReference>
<evidence type="ECO:0000256" key="1">
    <source>
        <dbReference type="ARBA" id="ARBA00010894"/>
    </source>
</evidence>
<comment type="caution">
    <text evidence="3">The sequence shown here is derived from an EMBL/GenBank/DDBJ whole genome shotgun (WGS) entry which is preliminary data.</text>
</comment>
<protein>
    <submittedName>
        <fullName evidence="3">YggT family protein</fullName>
    </submittedName>
</protein>
<feature type="transmembrane region" description="Helical" evidence="2">
    <location>
        <begin position="109"/>
        <end position="127"/>
    </location>
</feature>
<keyword evidence="2" id="KW-0812">Transmembrane</keyword>
<dbReference type="PANTHER" id="PTHR33219">
    <property type="entry name" value="YLMG HOMOLOG PROTEIN 2, CHLOROPLASTIC"/>
    <property type="match status" value="1"/>
</dbReference>
<dbReference type="PANTHER" id="PTHR33219:SF14">
    <property type="entry name" value="PROTEIN COFACTOR ASSEMBLY OF COMPLEX C SUBUNIT B CCB3, CHLOROPLASTIC-RELATED"/>
    <property type="match status" value="1"/>
</dbReference>
<dbReference type="EMBL" id="JANUCT010000007">
    <property type="protein sequence ID" value="MCS3903265.1"/>
    <property type="molecule type" value="Genomic_DNA"/>
</dbReference>
<dbReference type="Pfam" id="PF02325">
    <property type="entry name" value="CCB3_YggT"/>
    <property type="match status" value="2"/>
</dbReference>
<comment type="similarity">
    <text evidence="1">Belongs to the YggT family.</text>
</comment>
<keyword evidence="2" id="KW-1133">Transmembrane helix</keyword>
<dbReference type="AlphaFoldDB" id="A0AAE3L193"/>
<proteinExistence type="inferred from homology"/>
<gene>
    <name evidence="3" type="ORF">J2T55_001285</name>
</gene>
<evidence type="ECO:0000256" key="2">
    <source>
        <dbReference type="SAM" id="Phobius"/>
    </source>
</evidence>
<dbReference type="GO" id="GO:0016020">
    <property type="term" value="C:membrane"/>
    <property type="evidence" value="ECO:0007669"/>
    <property type="project" value="InterPro"/>
</dbReference>
<keyword evidence="4" id="KW-1185">Reference proteome</keyword>
<keyword evidence="2" id="KW-0472">Membrane</keyword>
<organism evidence="3 4">
    <name type="scientific">Methylohalomonas lacus</name>
    <dbReference type="NCBI Taxonomy" id="398773"/>
    <lineage>
        <taxon>Bacteria</taxon>
        <taxon>Pseudomonadati</taxon>
        <taxon>Pseudomonadota</taxon>
        <taxon>Gammaproteobacteria</taxon>
        <taxon>Methylohalomonadales</taxon>
        <taxon>Methylohalomonadaceae</taxon>
        <taxon>Methylohalomonas</taxon>
    </lineage>
</organism>
<dbReference type="InterPro" id="IPR003425">
    <property type="entry name" value="CCB3/YggT"/>
</dbReference>
<feature type="transmembrane region" description="Helical" evidence="2">
    <location>
        <begin position="6"/>
        <end position="28"/>
    </location>
</feature>